<keyword evidence="2" id="KW-1185">Reference proteome</keyword>
<sequence>MSARVFVGTAKGAFLLTSDHSRQDWTIEGPLFPGWKVTSATRTPRGTFLAGTGSFVYGATLHQSDDLKNWKQIEGGPSYSKESGRAIKEIWTIDATEERTLVGVDEAGLFLGDAEAKSWKPLGGLNDHPTREAWQPGFGGLCAHSIVRDPNNTERLWCGISAVGVFRSDDGGESWRPKNVGIPVILEDKVHKEVGFCVHGLAIDPDDGNMLYRQDHLGMFRSRDAGDTWERNEEGLPSGFGFPIALDRTTRHLFAVPLKSDEYRFPADGHFRVYRSRDRGDTWEPLANGLPSEHCYAGVLRGALAVDHLDPCGVYVGTTSGSVHLSGDGGDSWRTLPCTLPRILCVEAFAD</sequence>
<reference evidence="1 2" key="1">
    <citation type="submission" date="2019-02" db="EMBL/GenBank/DDBJ databases">
        <title>Deep-cultivation of Planctomycetes and their phenomic and genomic characterization uncovers novel biology.</title>
        <authorList>
            <person name="Wiegand S."/>
            <person name="Jogler M."/>
            <person name="Boedeker C."/>
            <person name="Pinto D."/>
            <person name="Vollmers J."/>
            <person name="Rivas-Marin E."/>
            <person name="Kohn T."/>
            <person name="Peeters S.H."/>
            <person name="Heuer A."/>
            <person name="Rast P."/>
            <person name="Oberbeckmann S."/>
            <person name="Bunk B."/>
            <person name="Jeske O."/>
            <person name="Meyerdierks A."/>
            <person name="Storesund J.E."/>
            <person name="Kallscheuer N."/>
            <person name="Luecker S."/>
            <person name="Lage O.M."/>
            <person name="Pohl T."/>
            <person name="Merkel B.J."/>
            <person name="Hornburger P."/>
            <person name="Mueller R.-W."/>
            <person name="Bruemmer F."/>
            <person name="Labrenz M."/>
            <person name="Spormann A.M."/>
            <person name="Op den Camp H."/>
            <person name="Overmann J."/>
            <person name="Amann R."/>
            <person name="Jetten M.S.M."/>
            <person name="Mascher T."/>
            <person name="Medema M.H."/>
            <person name="Devos D.P."/>
            <person name="Kaster A.-K."/>
            <person name="Ovreas L."/>
            <person name="Rohde M."/>
            <person name="Galperin M.Y."/>
            <person name="Jogler C."/>
        </authorList>
    </citation>
    <scope>NUCLEOTIDE SEQUENCE [LARGE SCALE GENOMIC DNA]</scope>
    <source>
        <strain evidence="1 2">Pan216</strain>
    </source>
</reference>
<name>A0A518B6K1_9BACT</name>
<dbReference type="EMBL" id="CP036279">
    <property type="protein sequence ID" value="QDU62601.1"/>
    <property type="molecule type" value="Genomic_DNA"/>
</dbReference>
<dbReference type="RefSeq" id="WP_145259474.1">
    <property type="nucleotide sequence ID" value="NZ_CP036279.1"/>
</dbReference>
<dbReference type="InterPro" id="IPR015943">
    <property type="entry name" value="WD40/YVTN_repeat-like_dom_sf"/>
</dbReference>
<dbReference type="AlphaFoldDB" id="A0A518B6K1"/>
<dbReference type="SUPFAM" id="SSF110296">
    <property type="entry name" value="Oligoxyloglucan reducing end-specific cellobiohydrolase"/>
    <property type="match status" value="1"/>
</dbReference>
<accession>A0A518B6K1</accession>
<dbReference type="GO" id="GO:0010411">
    <property type="term" value="P:xyloglucan metabolic process"/>
    <property type="evidence" value="ECO:0007669"/>
    <property type="project" value="TreeGrafter"/>
</dbReference>
<evidence type="ECO:0000313" key="1">
    <source>
        <dbReference type="EMBL" id="QDU62601.1"/>
    </source>
</evidence>
<proteinExistence type="predicted"/>
<dbReference type="PANTHER" id="PTHR43739:SF5">
    <property type="entry name" value="EXO-ALPHA-SIALIDASE"/>
    <property type="match status" value="1"/>
</dbReference>
<dbReference type="OrthoDB" id="9757947at2"/>
<dbReference type="InterPro" id="IPR052025">
    <property type="entry name" value="Xyloglucanase_GH74"/>
</dbReference>
<dbReference type="Gene3D" id="2.130.10.10">
    <property type="entry name" value="YVTN repeat-like/Quinoprotein amine dehydrogenase"/>
    <property type="match status" value="1"/>
</dbReference>
<dbReference type="PANTHER" id="PTHR43739">
    <property type="entry name" value="XYLOGLUCANASE (EUROFUNG)"/>
    <property type="match status" value="1"/>
</dbReference>
<dbReference type="CDD" id="cd15482">
    <property type="entry name" value="Sialidase_non-viral"/>
    <property type="match status" value="1"/>
</dbReference>
<dbReference type="Proteomes" id="UP000317093">
    <property type="component" value="Chromosome"/>
</dbReference>
<protein>
    <submittedName>
        <fullName evidence="1">BNR/Asp-box repeat protein</fullName>
    </submittedName>
</protein>
<evidence type="ECO:0000313" key="2">
    <source>
        <dbReference type="Proteomes" id="UP000317093"/>
    </source>
</evidence>
<dbReference type="KEGG" id="knv:Pan216_34680"/>
<gene>
    <name evidence="1" type="ORF">Pan216_34680</name>
</gene>
<organism evidence="1 2">
    <name type="scientific">Kolteria novifilia</name>
    <dbReference type="NCBI Taxonomy" id="2527975"/>
    <lineage>
        <taxon>Bacteria</taxon>
        <taxon>Pseudomonadati</taxon>
        <taxon>Planctomycetota</taxon>
        <taxon>Planctomycetia</taxon>
        <taxon>Kolteriales</taxon>
        <taxon>Kolteriaceae</taxon>
        <taxon>Kolteria</taxon>
    </lineage>
</organism>